<sequence length="150" mass="15993">MATVVQRLKSVFVPSTRRTEPPTINTSTSAGNRQEPSSPATDSMSPITSLSTDSIRADEHQRTSTDSGVAGLHFEESPPPSSSSRPSPQRSQSADGAKSESRKNNERSFTLPLPFSTGRTRSGSTPYRNPPSPGTSALEHVRLPSFPGAN</sequence>
<name>A0A8H5BQK6_9AGAR</name>
<evidence type="ECO:0000256" key="1">
    <source>
        <dbReference type="SAM" id="MobiDB-lite"/>
    </source>
</evidence>
<dbReference type="Proteomes" id="UP000567179">
    <property type="component" value="Unassembled WGS sequence"/>
</dbReference>
<keyword evidence="3" id="KW-1185">Reference proteome</keyword>
<comment type="caution">
    <text evidence="2">The sequence shown here is derived from an EMBL/GenBank/DDBJ whole genome shotgun (WGS) entry which is preliminary data.</text>
</comment>
<accession>A0A8H5BQK6</accession>
<feature type="region of interest" description="Disordered" evidence="1">
    <location>
        <begin position="1"/>
        <end position="150"/>
    </location>
</feature>
<feature type="compositionally biased region" description="Polar residues" evidence="1">
    <location>
        <begin position="117"/>
        <end position="127"/>
    </location>
</feature>
<dbReference type="EMBL" id="JAACJJ010000014">
    <property type="protein sequence ID" value="KAF5327724.1"/>
    <property type="molecule type" value="Genomic_DNA"/>
</dbReference>
<feature type="compositionally biased region" description="Polar residues" evidence="1">
    <location>
        <begin position="22"/>
        <end position="54"/>
    </location>
</feature>
<evidence type="ECO:0000313" key="2">
    <source>
        <dbReference type="EMBL" id="KAF5327724.1"/>
    </source>
</evidence>
<dbReference type="AlphaFoldDB" id="A0A8H5BQK6"/>
<reference evidence="2 3" key="1">
    <citation type="journal article" date="2020" name="ISME J.">
        <title>Uncovering the hidden diversity of litter-decomposition mechanisms in mushroom-forming fungi.</title>
        <authorList>
            <person name="Floudas D."/>
            <person name="Bentzer J."/>
            <person name="Ahren D."/>
            <person name="Johansson T."/>
            <person name="Persson P."/>
            <person name="Tunlid A."/>
        </authorList>
    </citation>
    <scope>NUCLEOTIDE SEQUENCE [LARGE SCALE GENOMIC DNA]</scope>
    <source>
        <strain evidence="2 3">CBS 101986</strain>
    </source>
</reference>
<feature type="compositionally biased region" description="Low complexity" evidence="1">
    <location>
        <begin position="82"/>
        <end position="93"/>
    </location>
</feature>
<organism evidence="2 3">
    <name type="scientific">Psilocybe cf. subviscida</name>
    <dbReference type="NCBI Taxonomy" id="2480587"/>
    <lineage>
        <taxon>Eukaryota</taxon>
        <taxon>Fungi</taxon>
        <taxon>Dikarya</taxon>
        <taxon>Basidiomycota</taxon>
        <taxon>Agaricomycotina</taxon>
        <taxon>Agaricomycetes</taxon>
        <taxon>Agaricomycetidae</taxon>
        <taxon>Agaricales</taxon>
        <taxon>Agaricineae</taxon>
        <taxon>Strophariaceae</taxon>
        <taxon>Psilocybe</taxon>
    </lineage>
</organism>
<gene>
    <name evidence="2" type="ORF">D9619_003987</name>
</gene>
<feature type="compositionally biased region" description="Basic and acidic residues" evidence="1">
    <location>
        <begin position="97"/>
        <end position="106"/>
    </location>
</feature>
<protein>
    <submittedName>
        <fullName evidence="2">Uncharacterized protein</fullName>
    </submittedName>
</protein>
<proteinExistence type="predicted"/>
<evidence type="ECO:0000313" key="3">
    <source>
        <dbReference type="Proteomes" id="UP000567179"/>
    </source>
</evidence>